<comment type="subcellular location">
    <subcellularLocation>
        <location evidence="1">Host cell</location>
    </subcellularLocation>
    <subcellularLocation>
        <location evidence="2">Secreted</location>
    </subcellularLocation>
</comment>
<dbReference type="Proteomes" id="UP000294933">
    <property type="component" value="Unassembled WGS sequence"/>
</dbReference>
<dbReference type="EMBL" id="ML170160">
    <property type="protein sequence ID" value="TDL27110.1"/>
    <property type="molecule type" value="Genomic_DNA"/>
</dbReference>
<protein>
    <recommendedName>
        <fullName evidence="5">Crinkler effector protein N-terminal domain-containing protein</fullName>
    </recommendedName>
</protein>
<proteinExistence type="predicted"/>
<keyword evidence="7" id="KW-1185">Reference proteome</keyword>
<accession>A0A4Y7QJN7</accession>
<evidence type="ECO:0000259" key="5">
    <source>
        <dbReference type="Pfam" id="PF20147"/>
    </source>
</evidence>
<evidence type="ECO:0000256" key="4">
    <source>
        <dbReference type="SAM" id="MobiDB-lite"/>
    </source>
</evidence>
<gene>
    <name evidence="6" type="ORF">BD410DRAFT_783297</name>
</gene>
<dbReference type="GO" id="GO:0043657">
    <property type="term" value="C:host cell"/>
    <property type="evidence" value="ECO:0007669"/>
    <property type="project" value="UniProtKB-SubCell"/>
</dbReference>
<dbReference type="AlphaFoldDB" id="A0A4Y7QJN7"/>
<dbReference type="PANTHER" id="PTHR33129">
    <property type="entry name" value="PROTEIN KINASE DOMAIN-CONTAINING PROTEIN-RELATED"/>
    <property type="match status" value="1"/>
</dbReference>
<dbReference type="PANTHER" id="PTHR33129:SF1">
    <property type="entry name" value="ATP-BINDING PROTEIN"/>
    <property type="match status" value="1"/>
</dbReference>
<dbReference type="InterPro" id="IPR045379">
    <property type="entry name" value="Crinkler_N"/>
</dbReference>
<evidence type="ECO:0000256" key="3">
    <source>
        <dbReference type="ARBA" id="ARBA00022525"/>
    </source>
</evidence>
<keyword evidence="3" id="KW-0964">Secreted</keyword>
<evidence type="ECO:0000256" key="2">
    <source>
        <dbReference type="ARBA" id="ARBA00004613"/>
    </source>
</evidence>
<evidence type="ECO:0000256" key="1">
    <source>
        <dbReference type="ARBA" id="ARBA00004340"/>
    </source>
</evidence>
<evidence type="ECO:0000313" key="7">
    <source>
        <dbReference type="Proteomes" id="UP000294933"/>
    </source>
</evidence>
<name>A0A4Y7QJN7_9AGAM</name>
<evidence type="ECO:0000313" key="6">
    <source>
        <dbReference type="EMBL" id="TDL27110.1"/>
    </source>
</evidence>
<sequence>MGEPSGGEKTAKPDTLTLFCWIQDDDPQLSFIVNIGRTETVAALRVAIKNQKSVELAAYDANTLRLWPVSIPINEHLPKAVGDLMLRDDSKLKTEDYMSEIFLGVPFMKHVHVVVRLPHAANEQSRTSAAESSKRNNSEDSDGSEGPERKRAKGSKVAPDVWMRELHRTLWNKPEMRTQIYREVTLTFEDFVQLERILDAKFPDRDNTPSSGLRADEIKREFLNKVRNRDAAGGGGGSTSLGGGDPEKFGDLKKFFPLKVEYIDLSILGLKFLHPRCPLSIFIRKEYAIISDVLESRGTGRQGSAVVSGQPGIGKTTYLYQRLIDRLLAGMPTYFQTVDGDVFYFSDEIKFIDNETIYDVEVDEGEALVDGDQDIHKPRSYLTSIYNIKVILASSPKVERKRRWLKQLGDGVGQTYIMDLWEEAEFTVAGFFFYPWDIPPCRLKEAKLHFGLNARQSWDASRSNTTLNATKESVRTTVRQMPAMMSLRSLLDNTTSGSVVGISHTVFELKALDAQRLFASARQKARSAWVMDLVLTQYEEDQKDAARLFYEHIKQSTSAATMKGIIWEREVHKYFQKLRKKRDFKLISLEGYEAFSLKHPGNVTTVKYNIKTLSKQLQENRQKARYFQPIQLNSPAVDSLFYTKDILYCLQITAAVSHPIAVSGLVDIQECLKLNSPLAALRPSPADPWPFVFVVPKGGSFSHTPQTLEGGAPGWADKIHQFVLELSEDDVWHTRIAASA</sequence>
<dbReference type="GO" id="GO:0005576">
    <property type="term" value="C:extracellular region"/>
    <property type="evidence" value="ECO:0007669"/>
    <property type="project" value="UniProtKB-SubCell"/>
</dbReference>
<feature type="compositionally biased region" description="Polar residues" evidence="4">
    <location>
        <begin position="122"/>
        <end position="131"/>
    </location>
</feature>
<feature type="domain" description="Crinkler effector protein N-terminal" evidence="5">
    <location>
        <begin position="16"/>
        <end position="116"/>
    </location>
</feature>
<reference evidence="6 7" key="1">
    <citation type="submission" date="2018-06" db="EMBL/GenBank/DDBJ databases">
        <title>A transcriptomic atlas of mushroom development highlights an independent origin of complex multicellularity.</title>
        <authorList>
            <consortium name="DOE Joint Genome Institute"/>
            <person name="Krizsan K."/>
            <person name="Almasi E."/>
            <person name="Merenyi Z."/>
            <person name="Sahu N."/>
            <person name="Viragh M."/>
            <person name="Koszo T."/>
            <person name="Mondo S."/>
            <person name="Kiss B."/>
            <person name="Balint B."/>
            <person name="Kues U."/>
            <person name="Barry K."/>
            <person name="Hegedus J.C."/>
            <person name="Henrissat B."/>
            <person name="Johnson J."/>
            <person name="Lipzen A."/>
            <person name="Ohm R."/>
            <person name="Nagy I."/>
            <person name="Pangilinan J."/>
            <person name="Yan J."/>
            <person name="Xiong Y."/>
            <person name="Grigoriev I.V."/>
            <person name="Hibbett D.S."/>
            <person name="Nagy L.G."/>
        </authorList>
    </citation>
    <scope>NUCLEOTIDE SEQUENCE [LARGE SCALE GENOMIC DNA]</scope>
    <source>
        <strain evidence="6 7">SZMC22713</strain>
    </source>
</reference>
<dbReference type="InterPro" id="IPR052980">
    <property type="entry name" value="Crinkler_effector"/>
</dbReference>
<dbReference type="OrthoDB" id="2340858at2759"/>
<dbReference type="VEuPathDB" id="FungiDB:BD410DRAFT_783297"/>
<dbReference type="Pfam" id="PF20147">
    <property type="entry name" value="Crinkler"/>
    <property type="match status" value="1"/>
</dbReference>
<feature type="region of interest" description="Disordered" evidence="4">
    <location>
        <begin position="122"/>
        <end position="157"/>
    </location>
</feature>
<organism evidence="6 7">
    <name type="scientific">Rickenella mellea</name>
    <dbReference type="NCBI Taxonomy" id="50990"/>
    <lineage>
        <taxon>Eukaryota</taxon>
        <taxon>Fungi</taxon>
        <taxon>Dikarya</taxon>
        <taxon>Basidiomycota</taxon>
        <taxon>Agaricomycotina</taxon>
        <taxon>Agaricomycetes</taxon>
        <taxon>Hymenochaetales</taxon>
        <taxon>Rickenellaceae</taxon>
        <taxon>Rickenella</taxon>
    </lineage>
</organism>